<dbReference type="PANTHER" id="PTHR22940">
    <property type="entry name" value="TIMEOUT/TIMELESS-2"/>
    <property type="match status" value="1"/>
</dbReference>
<gene>
    <name evidence="4" type="ORF">DAPPUDRAFT_243162</name>
</gene>
<keyword evidence="5" id="KW-1185">Reference proteome</keyword>
<sequence>MAYSSNDPAATDDASWLTKLEESCSSLNSTECQSDDDTPSSKHQTSAEDRFTERWLEAIDEDDPFGVGIQSDIPLQIQILVEAGFQKHLEWIQSRLLSACSARLASITCPGVAQSSKSIYYVTLRCHSACPILPRDVDDSSALRSGLFRFAMTQLNLYPSTPHTLLYPRIPAEWSADTLYSVARLLGPVRQSQVDFNLSSVKPVPLPAVDSLLETI</sequence>
<accession>E9GI58</accession>
<dbReference type="EMBL" id="GL732546">
    <property type="protein sequence ID" value="EFX80618.1"/>
    <property type="molecule type" value="Genomic_DNA"/>
</dbReference>
<reference evidence="4 5" key="1">
    <citation type="journal article" date="2011" name="Science">
        <title>The ecoresponsive genome of Daphnia pulex.</title>
        <authorList>
            <person name="Colbourne J.K."/>
            <person name="Pfrender M.E."/>
            <person name="Gilbert D."/>
            <person name="Thomas W.K."/>
            <person name="Tucker A."/>
            <person name="Oakley T.H."/>
            <person name="Tokishita S."/>
            <person name="Aerts A."/>
            <person name="Arnold G.J."/>
            <person name="Basu M.K."/>
            <person name="Bauer D.J."/>
            <person name="Caceres C.E."/>
            <person name="Carmel L."/>
            <person name="Casola C."/>
            <person name="Choi J.H."/>
            <person name="Detter J.C."/>
            <person name="Dong Q."/>
            <person name="Dusheyko S."/>
            <person name="Eads B.D."/>
            <person name="Frohlich T."/>
            <person name="Geiler-Samerotte K.A."/>
            <person name="Gerlach D."/>
            <person name="Hatcher P."/>
            <person name="Jogdeo S."/>
            <person name="Krijgsveld J."/>
            <person name="Kriventseva E.V."/>
            <person name="Kultz D."/>
            <person name="Laforsch C."/>
            <person name="Lindquist E."/>
            <person name="Lopez J."/>
            <person name="Manak J.R."/>
            <person name="Muller J."/>
            <person name="Pangilinan J."/>
            <person name="Patwardhan R.P."/>
            <person name="Pitluck S."/>
            <person name="Pritham E.J."/>
            <person name="Rechtsteiner A."/>
            <person name="Rho M."/>
            <person name="Rogozin I.B."/>
            <person name="Sakarya O."/>
            <person name="Salamov A."/>
            <person name="Schaack S."/>
            <person name="Shapiro H."/>
            <person name="Shiga Y."/>
            <person name="Skalitzky C."/>
            <person name="Smith Z."/>
            <person name="Souvorov A."/>
            <person name="Sung W."/>
            <person name="Tang Z."/>
            <person name="Tsuchiya D."/>
            <person name="Tu H."/>
            <person name="Vos H."/>
            <person name="Wang M."/>
            <person name="Wolf Y.I."/>
            <person name="Yamagata H."/>
            <person name="Yamada T."/>
            <person name="Ye Y."/>
            <person name="Shaw J.R."/>
            <person name="Andrews J."/>
            <person name="Crease T.J."/>
            <person name="Tang H."/>
            <person name="Lucas S.M."/>
            <person name="Robertson H.M."/>
            <person name="Bork P."/>
            <person name="Koonin E.V."/>
            <person name="Zdobnov E.M."/>
            <person name="Grigoriev I.V."/>
            <person name="Lynch M."/>
            <person name="Boore J.L."/>
        </authorList>
    </citation>
    <scope>NUCLEOTIDE SEQUENCE [LARGE SCALE GENOMIC DNA]</scope>
</reference>
<dbReference type="STRING" id="6669.E9GI58"/>
<dbReference type="HOGENOM" id="CLU_1278781_0_0_1"/>
<protein>
    <recommendedName>
        <fullName evidence="3">Timeless C-terminal domain-containing protein</fullName>
    </recommendedName>
</protein>
<evidence type="ECO:0000256" key="2">
    <source>
        <dbReference type="SAM" id="MobiDB-lite"/>
    </source>
</evidence>
<dbReference type="InterPro" id="IPR007725">
    <property type="entry name" value="TIMELESS_C"/>
</dbReference>
<dbReference type="PANTHER" id="PTHR22940:SF5">
    <property type="entry name" value="PROTEIN TIMELESS"/>
    <property type="match status" value="1"/>
</dbReference>
<dbReference type="InParanoid" id="E9GI58"/>
<dbReference type="Pfam" id="PF05029">
    <property type="entry name" value="TIMELESS_C"/>
    <property type="match status" value="1"/>
</dbReference>
<feature type="domain" description="Timeless C-terminal" evidence="3">
    <location>
        <begin position="77"/>
        <end position="180"/>
    </location>
</feature>
<name>E9GI58_DAPPU</name>
<dbReference type="InterPro" id="IPR044998">
    <property type="entry name" value="Timeless"/>
</dbReference>
<dbReference type="AlphaFoldDB" id="E9GI58"/>
<dbReference type="OrthoDB" id="10301451at2759"/>
<dbReference type="KEGG" id="dpx:DAPPUDRAFT_243162"/>
<evidence type="ECO:0000256" key="1">
    <source>
        <dbReference type="ARBA" id="ARBA00008174"/>
    </source>
</evidence>
<feature type="region of interest" description="Disordered" evidence="2">
    <location>
        <begin position="28"/>
        <end position="48"/>
    </location>
</feature>
<dbReference type="Proteomes" id="UP000000305">
    <property type="component" value="Unassembled WGS sequence"/>
</dbReference>
<proteinExistence type="inferred from homology"/>
<organism evidence="4 5">
    <name type="scientific">Daphnia pulex</name>
    <name type="common">Water flea</name>
    <dbReference type="NCBI Taxonomy" id="6669"/>
    <lineage>
        <taxon>Eukaryota</taxon>
        <taxon>Metazoa</taxon>
        <taxon>Ecdysozoa</taxon>
        <taxon>Arthropoda</taxon>
        <taxon>Crustacea</taxon>
        <taxon>Branchiopoda</taxon>
        <taxon>Diplostraca</taxon>
        <taxon>Cladocera</taxon>
        <taxon>Anomopoda</taxon>
        <taxon>Daphniidae</taxon>
        <taxon>Daphnia</taxon>
    </lineage>
</organism>
<evidence type="ECO:0000313" key="5">
    <source>
        <dbReference type="Proteomes" id="UP000000305"/>
    </source>
</evidence>
<evidence type="ECO:0000259" key="3">
    <source>
        <dbReference type="Pfam" id="PF05029"/>
    </source>
</evidence>
<evidence type="ECO:0000313" key="4">
    <source>
        <dbReference type="EMBL" id="EFX80618.1"/>
    </source>
</evidence>
<comment type="similarity">
    <text evidence="1">Belongs to the timeless family.</text>
</comment>